<name>A0ACA9SKU2_9GLOM</name>
<gene>
    <name evidence="1" type="ORF">RPERSI_LOCUS32458</name>
</gene>
<sequence length="102" mass="11921">MFDPIIEKIINLIDNQLFEFTRKQVKQKCKAVFLVGGFSESQYLIKRVREKFQRRVPIIASPREPIAAIVRGAVKYGLDMGQIKSRILKWTYGVEIMEDFDI</sequence>
<feature type="non-terminal residue" evidence="1">
    <location>
        <position position="102"/>
    </location>
</feature>
<organism evidence="1 2">
    <name type="scientific">Racocetra persica</name>
    <dbReference type="NCBI Taxonomy" id="160502"/>
    <lineage>
        <taxon>Eukaryota</taxon>
        <taxon>Fungi</taxon>
        <taxon>Fungi incertae sedis</taxon>
        <taxon>Mucoromycota</taxon>
        <taxon>Glomeromycotina</taxon>
        <taxon>Glomeromycetes</taxon>
        <taxon>Diversisporales</taxon>
        <taxon>Gigasporaceae</taxon>
        <taxon>Racocetra</taxon>
    </lineage>
</organism>
<proteinExistence type="predicted"/>
<dbReference type="Proteomes" id="UP000789920">
    <property type="component" value="Unassembled WGS sequence"/>
</dbReference>
<protein>
    <submittedName>
        <fullName evidence="1">8534_t:CDS:1</fullName>
    </submittedName>
</protein>
<keyword evidence="2" id="KW-1185">Reference proteome</keyword>
<accession>A0ACA9SKU2</accession>
<comment type="caution">
    <text evidence="1">The sequence shown here is derived from an EMBL/GenBank/DDBJ whole genome shotgun (WGS) entry which is preliminary data.</text>
</comment>
<evidence type="ECO:0000313" key="2">
    <source>
        <dbReference type="Proteomes" id="UP000789920"/>
    </source>
</evidence>
<dbReference type="EMBL" id="CAJVQC010135451">
    <property type="protein sequence ID" value="CAG8842747.1"/>
    <property type="molecule type" value="Genomic_DNA"/>
</dbReference>
<reference evidence="1" key="1">
    <citation type="submission" date="2021-06" db="EMBL/GenBank/DDBJ databases">
        <authorList>
            <person name="Kallberg Y."/>
            <person name="Tangrot J."/>
            <person name="Rosling A."/>
        </authorList>
    </citation>
    <scope>NUCLEOTIDE SEQUENCE</scope>
    <source>
        <strain evidence="1">MA461A</strain>
    </source>
</reference>
<evidence type="ECO:0000313" key="1">
    <source>
        <dbReference type="EMBL" id="CAG8842747.1"/>
    </source>
</evidence>